<protein>
    <submittedName>
        <fullName evidence="2">Uncharacterized protein</fullName>
    </submittedName>
</protein>
<organism evidence="2">
    <name type="scientific">Tetraselmis sp. GSL018</name>
    <dbReference type="NCBI Taxonomy" id="582737"/>
    <lineage>
        <taxon>Eukaryota</taxon>
        <taxon>Viridiplantae</taxon>
        <taxon>Chlorophyta</taxon>
        <taxon>core chlorophytes</taxon>
        <taxon>Chlorodendrophyceae</taxon>
        <taxon>Chlorodendrales</taxon>
        <taxon>Chlorodendraceae</taxon>
        <taxon>Tetraselmis</taxon>
    </lineage>
</organism>
<feature type="region of interest" description="Disordered" evidence="1">
    <location>
        <begin position="83"/>
        <end position="105"/>
    </location>
</feature>
<evidence type="ECO:0000313" key="2">
    <source>
        <dbReference type="EMBL" id="JAC79263.1"/>
    </source>
</evidence>
<dbReference type="PANTHER" id="PTHR28052:SF1">
    <property type="entry name" value="UPF0545 PROTEIN C22ORF39"/>
    <property type="match status" value="1"/>
</dbReference>
<sequence length="105" mass="11829">CLRFSRYLLMSSDPETTTSSKVLESGGNNPPVHQLTEYYRHGLLDNCQGHWKDFLNCLARKTSLGNTSPPQEQPCLWRQRTAEEASAFWEQEFGAEPPEEGATGP</sequence>
<dbReference type="EMBL" id="GBEZ01006110">
    <property type="protein sequence ID" value="JAC79263.1"/>
    <property type="molecule type" value="Transcribed_RNA"/>
</dbReference>
<dbReference type="AlphaFoldDB" id="A0A061S4U1"/>
<accession>A0A061S4U1</accession>
<dbReference type="Pfam" id="PF11326">
    <property type="entry name" value="PANTS-like"/>
    <property type="match status" value="1"/>
</dbReference>
<gene>
    <name evidence="2" type="ORF">TSPGSL018_13127</name>
</gene>
<name>A0A061S4U1_9CHLO</name>
<reference evidence="2" key="1">
    <citation type="submission" date="2014-05" db="EMBL/GenBank/DDBJ databases">
        <title>The transcriptome of the halophilic microalga Tetraselmis sp. GSL018 isolated from the Great Salt Lake, Utah.</title>
        <authorList>
            <person name="Jinkerson R.E."/>
            <person name="D'Adamo S."/>
            <person name="Posewitz M.C."/>
        </authorList>
    </citation>
    <scope>NUCLEOTIDE SEQUENCE</scope>
    <source>
        <strain evidence="2">GSL018</strain>
    </source>
</reference>
<proteinExistence type="predicted"/>
<dbReference type="PANTHER" id="PTHR28052">
    <property type="entry name" value="UPF0545 PROTEIN C22ORF39"/>
    <property type="match status" value="1"/>
</dbReference>
<dbReference type="InterPro" id="IPR021475">
    <property type="entry name" value="Pants/Emi1-like"/>
</dbReference>
<evidence type="ECO:0000256" key="1">
    <source>
        <dbReference type="SAM" id="MobiDB-lite"/>
    </source>
</evidence>
<feature type="non-terminal residue" evidence="2">
    <location>
        <position position="1"/>
    </location>
</feature>